<name>A0AAE0GWS7_9CHLO</name>
<dbReference type="PANTHER" id="PTHR12829">
    <property type="entry name" value="N6-ADENOSINE-METHYLTRANSFERASE"/>
    <property type="match status" value="1"/>
</dbReference>
<dbReference type="EMBL" id="LGRX02001774">
    <property type="protein sequence ID" value="KAK3285551.1"/>
    <property type="molecule type" value="Genomic_DNA"/>
</dbReference>
<protein>
    <submittedName>
        <fullName evidence="3">Uncharacterized protein</fullName>
    </submittedName>
</protein>
<dbReference type="AlphaFoldDB" id="A0AAE0GWS7"/>
<comment type="caution">
    <text evidence="3">The sequence shown here is derived from an EMBL/GenBank/DDBJ whole genome shotgun (WGS) entry which is preliminary data.</text>
</comment>
<reference evidence="3 4" key="1">
    <citation type="journal article" date="2015" name="Genome Biol. Evol.">
        <title>Comparative Genomics of a Bacterivorous Green Alga Reveals Evolutionary Causalities and Consequences of Phago-Mixotrophic Mode of Nutrition.</title>
        <authorList>
            <person name="Burns J.A."/>
            <person name="Paasch A."/>
            <person name="Narechania A."/>
            <person name="Kim E."/>
        </authorList>
    </citation>
    <scope>NUCLEOTIDE SEQUENCE [LARGE SCALE GENOMIC DNA]</scope>
    <source>
        <strain evidence="3 4">PLY_AMNH</strain>
    </source>
</reference>
<proteinExistence type="inferred from homology"/>
<accession>A0AAE0GWS7</accession>
<dbReference type="GO" id="GO:0036396">
    <property type="term" value="C:RNA N6-methyladenosine methyltransferase complex"/>
    <property type="evidence" value="ECO:0007669"/>
    <property type="project" value="TreeGrafter"/>
</dbReference>
<evidence type="ECO:0000313" key="4">
    <source>
        <dbReference type="Proteomes" id="UP001190700"/>
    </source>
</evidence>
<feature type="region of interest" description="Disordered" evidence="2">
    <location>
        <begin position="171"/>
        <end position="229"/>
    </location>
</feature>
<feature type="region of interest" description="Disordered" evidence="2">
    <location>
        <begin position="572"/>
        <end position="599"/>
    </location>
</feature>
<dbReference type="PANTHER" id="PTHR12829:SF2">
    <property type="entry name" value="N6-ADENOSINE-METHYLTRANSFERASE MT-A70-LIKE"/>
    <property type="match status" value="1"/>
</dbReference>
<comment type="similarity">
    <text evidence="1">Belongs to the MT-A70-like family.</text>
</comment>
<sequence>MDASLVLGQEINQLRGDQGTLRENAHRRKVARISLVEQGGLLNLGGLAPTSTIAPQESAPPAAVELAPEDERQPLRRVVATFLLEPAIVDQIPTLDSDDLHSKACSGPIAAAYKQALLQACLTNLEEILREFAEGDDPYVDIEDIVAGEGSKPRLMLLDINRTRLLGLAPGGNGGAGGTGGAVPPPLPPGPRPPSAIRWNTELMGPKPPPPPGPPPPRPPPGAPGGELDPEALLEMRSFQEKEKSAAGERLQNLLGRKTAKEFDTEERFKTQGGPALRHHCQHLTKEDCRRANNSPIACSGFHFVRIIQPHTDVQLGDCNYLDTCNHMRTCKRIHYELDPTPDLPFHMPIHAHGAAIQPPRPVPEYLQALAEPQWVSCDVRQLDYSVLGKFGVIMADPPWEIHMDLPYGIITDDEMRLMDISCLQDDGVLFLWVTGRAMELGRELMEMWGYDRVDELIWVKMNQLQRIIRTGRTGHWLNHSKEHCLVGIKGDPALNRLLDCDTLVAEVRETSRKPDEMYPLLERLSPGTRKLEIFGRNHNLQPGWVTLGNQLGPPTVRLVEEKMRERFLRSYPERAHELDPPVPNAPAMDDEEMGGDEN</sequence>
<dbReference type="GO" id="GO:0005634">
    <property type="term" value="C:nucleus"/>
    <property type="evidence" value="ECO:0007669"/>
    <property type="project" value="TreeGrafter"/>
</dbReference>
<evidence type="ECO:0000256" key="2">
    <source>
        <dbReference type="SAM" id="MobiDB-lite"/>
    </source>
</evidence>
<dbReference type="GO" id="GO:0008168">
    <property type="term" value="F:methyltransferase activity"/>
    <property type="evidence" value="ECO:0007669"/>
    <property type="project" value="TreeGrafter"/>
</dbReference>
<dbReference type="PROSITE" id="PS51143">
    <property type="entry name" value="MT_A70"/>
    <property type="match status" value="1"/>
</dbReference>
<feature type="compositionally biased region" description="Pro residues" evidence="2">
    <location>
        <begin position="206"/>
        <end position="223"/>
    </location>
</feature>
<dbReference type="Pfam" id="PF05063">
    <property type="entry name" value="MT-A70"/>
    <property type="match status" value="1"/>
</dbReference>
<evidence type="ECO:0000256" key="1">
    <source>
        <dbReference type="PROSITE-ProRule" id="PRU00489"/>
    </source>
</evidence>
<dbReference type="InterPro" id="IPR007757">
    <property type="entry name" value="MT-A70-like"/>
</dbReference>
<dbReference type="InterPro" id="IPR029063">
    <property type="entry name" value="SAM-dependent_MTases_sf"/>
</dbReference>
<feature type="compositionally biased region" description="Acidic residues" evidence="2">
    <location>
        <begin position="589"/>
        <end position="599"/>
    </location>
</feature>
<evidence type="ECO:0000313" key="3">
    <source>
        <dbReference type="EMBL" id="KAK3285551.1"/>
    </source>
</evidence>
<keyword evidence="4" id="KW-1185">Reference proteome</keyword>
<dbReference type="Proteomes" id="UP001190700">
    <property type="component" value="Unassembled WGS sequence"/>
</dbReference>
<dbReference type="SUPFAM" id="SSF53335">
    <property type="entry name" value="S-adenosyl-L-methionine-dependent methyltransferases"/>
    <property type="match status" value="1"/>
</dbReference>
<feature type="compositionally biased region" description="Gly residues" evidence="2">
    <location>
        <begin position="171"/>
        <end position="181"/>
    </location>
</feature>
<gene>
    <name evidence="3" type="ORF">CYMTET_6846</name>
</gene>
<feature type="compositionally biased region" description="Pro residues" evidence="2">
    <location>
        <begin position="183"/>
        <end position="194"/>
    </location>
</feature>
<organism evidence="3 4">
    <name type="scientific">Cymbomonas tetramitiformis</name>
    <dbReference type="NCBI Taxonomy" id="36881"/>
    <lineage>
        <taxon>Eukaryota</taxon>
        <taxon>Viridiplantae</taxon>
        <taxon>Chlorophyta</taxon>
        <taxon>Pyramimonadophyceae</taxon>
        <taxon>Pyramimonadales</taxon>
        <taxon>Pyramimonadaceae</taxon>
        <taxon>Cymbomonas</taxon>
    </lineage>
</organism>